<protein>
    <submittedName>
        <fullName evidence="5">GNAT family N-acetyltransferase</fullName>
    </submittedName>
</protein>
<keyword evidence="1 5" id="KW-0808">Transferase</keyword>
<feature type="domain" description="N-acetyltransferase" evidence="4">
    <location>
        <begin position="29"/>
        <end position="175"/>
    </location>
</feature>
<dbReference type="PANTHER" id="PTHR43420">
    <property type="entry name" value="ACETYLTRANSFERASE"/>
    <property type="match status" value="1"/>
</dbReference>
<dbReference type="InterPro" id="IPR016181">
    <property type="entry name" value="Acyl_CoA_acyltransferase"/>
</dbReference>
<dbReference type="Proteomes" id="UP000326979">
    <property type="component" value="Unassembled WGS sequence"/>
</dbReference>
<accession>A0A5N8W1Q6</accession>
<keyword evidence="6" id="KW-1185">Reference proteome</keyword>
<organism evidence="5 6">
    <name type="scientific">Streptomyces phyllanthi</name>
    <dbReference type="NCBI Taxonomy" id="1803180"/>
    <lineage>
        <taxon>Bacteria</taxon>
        <taxon>Bacillati</taxon>
        <taxon>Actinomycetota</taxon>
        <taxon>Actinomycetes</taxon>
        <taxon>Kitasatosporales</taxon>
        <taxon>Streptomycetaceae</taxon>
        <taxon>Streptomyces</taxon>
    </lineage>
</organism>
<keyword evidence="2" id="KW-0012">Acyltransferase</keyword>
<dbReference type="EMBL" id="VJZE01000042">
    <property type="protein sequence ID" value="MPY40095.1"/>
    <property type="molecule type" value="Genomic_DNA"/>
</dbReference>
<evidence type="ECO:0000256" key="3">
    <source>
        <dbReference type="SAM" id="MobiDB-lite"/>
    </source>
</evidence>
<evidence type="ECO:0000256" key="1">
    <source>
        <dbReference type="ARBA" id="ARBA00022679"/>
    </source>
</evidence>
<evidence type="ECO:0000313" key="5">
    <source>
        <dbReference type="EMBL" id="MPY40095.1"/>
    </source>
</evidence>
<dbReference type="Pfam" id="PF00583">
    <property type="entry name" value="Acetyltransf_1"/>
    <property type="match status" value="1"/>
</dbReference>
<dbReference type="GO" id="GO:0016747">
    <property type="term" value="F:acyltransferase activity, transferring groups other than amino-acyl groups"/>
    <property type="evidence" value="ECO:0007669"/>
    <property type="project" value="InterPro"/>
</dbReference>
<dbReference type="InterPro" id="IPR050680">
    <property type="entry name" value="YpeA/RimI_acetyltransf"/>
</dbReference>
<dbReference type="PANTHER" id="PTHR43420:SF12">
    <property type="entry name" value="N-ACETYLTRANSFERASE DOMAIN-CONTAINING PROTEIN"/>
    <property type="match status" value="1"/>
</dbReference>
<evidence type="ECO:0000259" key="4">
    <source>
        <dbReference type="PROSITE" id="PS51186"/>
    </source>
</evidence>
<dbReference type="Gene3D" id="3.40.630.30">
    <property type="match status" value="1"/>
</dbReference>
<reference evidence="5 6" key="1">
    <citation type="submission" date="2019-07" db="EMBL/GenBank/DDBJ databases">
        <title>New species of Amycolatopsis and Streptomyces.</title>
        <authorList>
            <person name="Duangmal K."/>
            <person name="Teo W.F.A."/>
            <person name="Lipun K."/>
        </authorList>
    </citation>
    <scope>NUCLEOTIDE SEQUENCE [LARGE SCALE GENOMIC DNA]</scope>
    <source>
        <strain evidence="5 6">TISTR 2346</strain>
    </source>
</reference>
<dbReference type="SUPFAM" id="SSF55729">
    <property type="entry name" value="Acyl-CoA N-acyltransferases (Nat)"/>
    <property type="match status" value="1"/>
</dbReference>
<dbReference type="InterPro" id="IPR000182">
    <property type="entry name" value="GNAT_dom"/>
</dbReference>
<evidence type="ECO:0000256" key="2">
    <source>
        <dbReference type="ARBA" id="ARBA00023315"/>
    </source>
</evidence>
<sequence>MTAGHDRSGVTSASYNGSALDRAPEDRSVELRSVTEEDLEALARLDEEAFAEDAYPYFVLRQLFDVWADNLLVLDDGEELRGYVLVATAPQRQRSCILGLGVTRDQRGRGHGRRLMLEILDRLKDDDVREVWLTVHPDNGPAIDLYQSLGFIGEPEIRKDYFGKGQHRLVMTLSL</sequence>
<dbReference type="CDD" id="cd04301">
    <property type="entry name" value="NAT_SF"/>
    <property type="match status" value="1"/>
</dbReference>
<dbReference type="PROSITE" id="PS51186">
    <property type="entry name" value="GNAT"/>
    <property type="match status" value="1"/>
</dbReference>
<name>A0A5N8W1Q6_9ACTN</name>
<gene>
    <name evidence="5" type="ORF">FNH04_09275</name>
</gene>
<comment type="caution">
    <text evidence="5">The sequence shown here is derived from an EMBL/GenBank/DDBJ whole genome shotgun (WGS) entry which is preliminary data.</text>
</comment>
<evidence type="ECO:0000313" key="6">
    <source>
        <dbReference type="Proteomes" id="UP000326979"/>
    </source>
</evidence>
<proteinExistence type="predicted"/>
<dbReference type="OrthoDB" id="5187710at2"/>
<dbReference type="AlphaFoldDB" id="A0A5N8W1Q6"/>
<feature type="region of interest" description="Disordered" evidence="3">
    <location>
        <begin position="1"/>
        <end position="29"/>
    </location>
</feature>